<evidence type="ECO:0000256" key="1">
    <source>
        <dbReference type="SAM" id="MobiDB-lite"/>
    </source>
</evidence>
<protein>
    <submittedName>
        <fullName evidence="2">Uncharacterized protein</fullName>
    </submittedName>
</protein>
<organism evidence="2">
    <name type="scientific">metagenome</name>
    <dbReference type="NCBI Taxonomy" id="256318"/>
    <lineage>
        <taxon>unclassified sequences</taxon>
        <taxon>metagenomes</taxon>
    </lineage>
</organism>
<accession>A0A380TGP5</accession>
<dbReference type="AlphaFoldDB" id="A0A380TGP5"/>
<proteinExistence type="predicted"/>
<feature type="region of interest" description="Disordered" evidence="1">
    <location>
        <begin position="48"/>
        <end position="69"/>
    </location>
</feature>
<evidence type="ECO:0000313" key="2">
    <source>
        <dbReference type="EMBL" id="SUS07328.1"/>
    </source>
</evidence>
<name>A0A380TGP5_9ZZZZ</name>
<dbReference type="EMBL" id="UIDG01000349">
    <property type="protein sequence ID" value="SUS07328.1"/>
    <property type="molecule type" value="Genomic_DNA"/>
</dbReference>
<reference evidence="2" key="1">
    <citation type="submission" date="2018-07" db="EMBL/GenBank/DDBJ databases">
        <authorList>
            <person name="Quirk P.G."/>
            <person name="Krulwich T.A."/>
        </authorList>
    </citation>
    <scope>NUCLEOTIDE SEQUENCE</scope>
</reference>
<sequence>MLKVLDKKAPKDKGILYQNPQLLRREREGTFPRRFYLDENRAVAGARDRRVAPGAGRPSGCGTHSRQRQAAVTDLAAHIEAVTRRLLGEPNRALSSSTEWR</sequence>
<gene>
    <name evidence="2" type="ORF">DF3PB_4120007</name>
</gene>